<dbReference type="Gene3D" id="3.90.1640.30">
    <property type="match status" value="1"/>
</dbReference>
<organism evidence="9 10">
    <name type="scientific">Pedobacter quisquiliarum</name>
    <dbReference type="NCBI Taxonomy" id="1834438"/>
    <lineage>
        <taxon>Bacteria</taxon>
        <taxon>Pseudomonadati</taxon>
        <taxon>Bacteroidota</taxon>
        <taxon>Sphingobacteriia</taxon>
        <taxon>Sphingobacteriales</taxon>
        <taxon>Sphingobacteriaceae</taxon>
        <taxon>Pedobacter</taxon>
    </lineage>
</organism>
<evidence type="ECO:0000256" key="2">
    <source>
        <dbReference type="ARBA" id="ARBA00019841"/>
    </source>
</evidence>
<evidence type="ECO:0000259" key="8">
    <source>
        <dbReference type="Pfam" id="PF17768"/>
    </source>
</evidence>
<dbReference type="Pfam" id="PF02272">
    <property type="entry name" value="DHHA1"/>
    <property type="match status" value="1"/>
</dbReference>
<dbReference type="Pfam" id="PF01368">
    <property type="entry name" value="DHH"/>
    <property type="match status" value="1"/>
</dbReference>
<evidence type="ECO:0000256" key="1">
    <source>
        <dbReference type="ARBA" id="ARBA00005915"/>
    </source>
</evidence>
<dbReference type="PANTHER" id="PTHR30255:SF2">
    <property type="entry name" value="SINGLE-STRANDED-DNA-SPECIFIC EXONUCLEASE RECJ"/>
    <property type="match status" value="1"/>
</dbReference>
<accession>A0A916UE37</accession>
<keyword evidence="3" id="KW-0540">Nuclease</keyword>
<evidence type="ECO:0000313" key="9">
    <source>
        <dbReference type="EMBL" id="GGC69114.1"/>
    </source>
</evidence>
<dbReference type="InterPro" id="IPR004610">
    <property type="entry name" value="RecJ"/>
</dbReference>
<reference evidence="9" key="1">
    <citation type="journal article" date="2014" name="Int. J. Syst. Evol. Microbiol.">
        <title>Complete genome sequence of Corynebacterium casei LMG S-19264T (=DSM 44701T), isolated from a smear-ripened cheese.</title>
        <authorList>
            <consortium name="US DOE Joint Genome Institute (JGI-PGF)"/>
            <person name="Walter F."/>
            <person name="Albersmeier A."/>
            <person name="Kalinowski J."/>
            <person name="Ruckert C."/>
        </authorList>
    </citation>
    <scope>NUCLEOTIDE SEQUENCE</scope>
    <source>
        <strain evidence="9">CGMCC 1.15343</strain>
    </source>
</reference>
<dbReference type="InterPro" id="IPR051673">
    <property type="entry name" value="SSDNA_exonuclease_RecJ"/>
</dbReference>
<dbReference type="RefSeq" id="WP_188627063.1">
    <property type="nucleotide sequence ID" value="NZ_BMIL01000007.1"/>
</dbReference>
<dbReference type="EMBL" id="BMIL01000007">
    <property type="protein sequence ID" value="GGC69114.1"/>
    <property type="molecule type" value="Genomic_DNA"/>
</dbReference>
<dbReference type="InterPro" id="IPR041122">
    <property type="entry name" value="RecJ_OB"/>
</dbReference>
<evidence type="ECO:0000256" key="4">
    <source>
        <dbReference type="ARBA" id="ARBA00022801"/>
    </source>
</evidence>
<dbReference type="GO" id="GO:0006281">
    <property type="term" value="P:DNA repair"/>
    <property type="evidence" value="ECO:0007669"/>
    <property type="project" value="InterPro"/>
</dbReference>
<dbReference type="NCBIfam" id="TIGR00644">
    <property type="entry name" value="recJ"/>
    <property type="match status" value="1"/>
</dbReference>
<evidence type="ECO:0000256" key="3">
    <source>
        <dbReference type="ARBA" id="ARBA00022722"/>
    </source>
</evidence>
<sequence>MKKRWVQAEAGEKETTDLLAQQLTIDPSLAAVLVQRGIKTFDEARYFFRPSLKDLHDPYLMKDMDKAITRIDEALSSGERVLIYGDYDVDGTTAVTLAYSFFKQFTSEIEYYIPDRHKEGYGISRQGIDYAAENQFTLIIALDCGIKSVEMIDYANSLGVDFIICDHHLPGNTLPAAVAVLDPKRADCPYPFKELAGCGIGFKLAQAYCIKHGLPTVKYEKYMDLVMVSIAADIVPVVDENRILAHHGLILLNTNPCTGLKALMETTGRKKIFTLTDVVFTLAPRINAAGRMDHAREAVKMMLCEEKESADVQSLLINLQNTERKTSDQNITAEALKLIGDCEILMNKKTTVVYNEAWNKGVIGIVASRLTETYFRPTIVLTHSNGYLTGSARSVPGFDLYEALLSCSDLLVQFGGHKFAAGLSMLPEHLEIFSERFEQAVASTITEDMLRPEIAIDTQIELQQITGKFHRIISQMAPFGPENMAPVFVSHGLELMGRASIVGDNHIKLSVKQQNSPIFDCIGFGLAEYERILMPGKPFSMCYTIEENVWKDQPRIQLNIKGIHTDY</sequence>
<dbReference type="PANTHER" id="PTHR30255">
    <property type="entry name" value="SINGLE-STRANDED-DNA-SPECIFIC EXONUCLEASE RECJ"/>
    <property type="match status" value="1"/>
</dbReference>
<proteinExistence type="inferred from homology"/>
<feature type="domain" description="DHHA1" evidence="7">
    <location>
        <begin position="349"/>
        <end position="442"/>
    </location>
</feature>
<evidence type="ECO:0000256" key="5">
    <source>
        <dbReference type="ARBA" id="ARBA00022839"/>
    </source>
</evidence>
<keyword evidence="5 9" id="KW-0269">Exonuclease</keyword>
<dbReference type="InterPro" id="IPR003156">
    <property type="entry name" value="DHHA1_dom"/>
</dbReference>
<dbReference type="Proteomes" id="UP000651668">
    <property type="component" value="Unassembled WGS sequence"/>
</dbReference>
<evidence type="ECO:0000259" key="7">
    <source>
        <dbReference type="Pfam" id="PF02272"/>
    </source>
</evidence>
<comment type="caution">
    <text evidence="9">The sequence shown here is derived from an EMBL/GenBank/DDBJ whole genome shotgun (WGS) entry which is preliminary data.</text>
</comment>
<feature type="domain" description="RecJ OB" evidence="8">
    <location>
        <begin position="456"/>
        <end position="561"/>
    </location>
</feature>
<comment type="similarity">
    <text evidence="1">Belongs to the RecJ family.</text>
</comment>
<dbReference type="Gene3D" id="3.10.310.30">
    <property type="match status" value="1"/>
</dbReference>
<dbReference type="AlphaFoldDB" id="A0A916UE37"/>
<protein>
    <recommendedName>
        <fullName evidence="2">Single-stranded-DNA-specific exonuclease RecJ</fullName>
    </recommendedName>
</protein>
<dbReference type="GO" id="GO:0008409">
    <property type="term" value="F:5'-3' exonuclease activity"/>
    <property type="evidence" value="ECO:0007669"/>
    <property type="project" value="InterPro"/>
</dbReference>
<dbReference type="InterPro" id="IPR001667">
    <property type="entry name" value="DDH_dom"/>
</dbReference>
<reference evidence="9" key="2">
    <citation type="submission" date="2020-09" db="EMBL/GenBank/DDBJ databases">
        <authorList>
            <person name="Sun Q."/>
            <person name="Zhou Y."/>
        </authorList>
    </citation>
    <scope>NUCLEOTIDE SEQUENCE</scope>
    <source>
        <strain evidence="9">CGMCC 1.15343</strain>
    </source>
</reference>
<gene>
    <name evidence="9" type="primary">recJ</name>
    <name evidence="9" type="ORF">GCM10011387_23150</name>
</gene>
<feature type="domain" description="DDH" evidence="6">
    <location>
        <begin position="80"/>
        <end position="230"/>
    </location>
</feature>
<keyword evidence="10" id="KW-1185">Reference proteome</keyword>
<evidence type="ECO:0000259" key="6">
    <source>
        <dbReference type="Pfam" id="PF01368"/>
    </source>
</evidence>
<dbReference type="InterPro" id="IPR038763">
    <property type="entry name" value="DHH_sf"/>
</dbReference>
<keyword evidence="4" id="KW-0378">Hydrolase</keyword>
<dbReference type="GO" id="GO:0006310">
    <property type="term" value="P:DNA recombination"/>
    <property type="evidence" value="ECO:0007669"/>
    <property type="project" value="InterPro"/>
</dbReference>
<evidence type="ECO:0000313" key="10">
    <source>
        <dbReference type="Proteomes" id="UP000651668"/>
    </source>
</evidence>
<dbReference type="GO" id="GO:0003676">
    <property type="term" value="F:nucleic acid binding"/>
    <property type="evidence" value="ECO:0007669"/>
    <property type="project" value="InterPro"/>
</dbReference>
<name>A0A916UE37_9SPHI</name>
<dbReference type="SUPFAM" id="SSF64182">
    <property type="entry name" value="DHH phosphoesterases"/>
    <property type="match status" value="1"/>
</dbReference>
<dbReference type="Pfam" id="PF17768">
    <property type="entry name" value="RecJ_OB"/>
    <property type="match status" value="1"/>
</dbReference>